<dbReference type="FunFam" id="2.130.10.10:FF:001248">
    <property type="entry name" value="WD repeat domain 78"/>
    <property type="match status" value="1"/>
</dbReference>
<keyword evidence="7" id="KW-0206">Cytoskeleton</keyword>
<feature type="compositionally biased region" description="Low complexity" evidence="13">
    <location>
        <begin position="316"/>
        <end position="329"/>
    </location>
</feature>
<sequence>MSNSRKKPGLAAGGFSTTTRNVKKTIDSGNRTRTTGMFVSQSRIGESTTSRGKNIQVSGSDKNAIPPPKAPIQVFDERGHDVTPLPLIDPDSQMQGRKMTNMLESSNTTVDMGSIYQTGTVTASTFGGGPFTRSVFSSQSGRSTYLSVSEDIAESVEEVTSAWTEMKVRYKRDDAKEELTEEDLEKPVAISLTETPTLWLLDIIGTAVSLESDEAENIKERNEAYTTLVKARPGNDRYVERGMHTFNELPKVKNIQTNKISYSDAGVMVTIWDMYDSYEAVARLEAIEAKAAEKKNEEEMSSSRLDSASTMKGVKTDLSSSTTPDPLSSVKKTTNITSDDEDSDTKTSTVVTQQQTTVGSQTTMSTEADSSLQPQMPPDGTPSNGEAEIFQSEAFQRDLVIMERVVNLNTYQPKLASYRNFVIIEGTVFHVLYMDKRLLAEELEEETKGNGDSSMVVRPHSPSVSDAGPNLDRLWAYHCALTKDRNISCLAWNRVNPDVVAVSYGQYDFAKQKGGLVCCWSIKNPEYPERVYTCQCGVTSLDFSLMHPNLLAAGLYDGTVAIYNVRSTSNEAVLDSLEATGKHICPVWQLQWIEKDRGTGDDKTEVLVSVSTDGRVTQWSIRKGLESYDLMRLKKVIQKQGGSMKTKKAEAFISRYAGGMCFAFTQQDSNIYLVGTEEGHIHRCSCSYNEQYLDSYYGHTGPVYKIQWSPFCPEMFLSCSGDWSIRLWQQDRTEPILTFLSSTRGVPDIAWSLTSSTVFACVNEGAIEVWDLSQSTLDPIIVHNPAANVQLSTVAFSKNSECIVVGDSQGHLGVYQLKGMPPPPKNQVGQCLVTFQRSH</sequence>
<dbReference type="SMART" id="SM00320">
    <property type="entry name" value="WD40"/>
    <property type="match status" value="5"/>
</dbReference>
<dbReference type="PANTHER" id="PTHR12442">
    <property type="entry name" value="DYNEIN INTERMEDIATE CHAIN"/>
    <property type="match status" value="1"/>
</dbReference>
<keyword evidence="8" id="KW-0966">Cell projection</keyword>
<evidence type="ECO:0000256" key="9">
    <source>
        <dbReference type="ARBA" id="ARBA00024190"/>
    </source>
</evidence>
<dbReference type="GO" id="GO:0120293">
    <property type="term" value="C:dynein axonemal particle"/>
    <property type="evidence" value="ECO:0007669"/>
    <property type="project" value="UniProtKB-SubCell"/>
</dbReference>
<accession>A0AAD9KK55</accession>
<dbReference type="PROSITE" id="PS50294">
    <property type="entry name" value="WD_REPEATS_REGION"/>
    <property type="match status" value="1"/>
</dbReference>
<keyword evidence="3 12" id="KW-0853">WD repeat</keyword>
<dbReference type="PROSITE" id="PS50082">
    <property type="entry name" value="WD_REPEATS_2"/>
    <property type="match status" value="1"/>
</dbReference>
<keyword evidence="4" id="KW-0677">Repeat</keyword>
<dbReference type="GO" id="GO:0003341">
    <property type="term" value="P:cilium movement"/>
    <property type="evidence" value="ECO:0007669"/>
    <property type="project" value="TreeGrafter"/>
</dbReference>
<dbReference type="InterPro" id="IPR050687">
    <property type="entry name" value="Dynein_IC"/>
</dbReference>
<dbReference type="Proteomes" id="UP001209878">
    <property type="component" value="Unassembled WGS sequence"/>
</dbReference>
<dbReference type="GO" id="GO:0045503">
    <property type="term" value="F:dynein light chain binding"/>
    <property type="evidence" value="ECO:0007669"/>
    <property type="project" value="TreeGrafter"/>
</dbReference>
<keyword evidence="15" id="KW-1185">Reference proteome</keyword>
<keyword evidence="2" id="KW-0963">Cytoplasm</keyword>
<dbReference type="InterPro" id="IPR036322">
    <property type="entry name" value="WD40_repeat_dom_sf"/>
</dbReference>
<gene>
    <name evidence="14" type="ORF">NP493_939g01058</name>
</gene>
<comment type="subcellular location">
    <subcellularLocation>
        <location evidence="1">Cytoplasm</location>
        <location evidence="1">Cytoskeleton</location>
        <location evidence="1">Flagellum axoneme</location>
    </subcellularLocation>
    <subcellularLocation>
        <location evidence="9">Dynein axonemal particle</location>
    </subcellularLocation>
</comment>
<dbReference type="InterPro" id="IPR015943">
    <property type="entry name" value="WD40/YVTN_repeat-like_dom_sf"/>
</dbReference>
<dbReference type="GO" id="GO:0045504">
    <property type="term" value="F:dynein heavy chain binding"/>
    <property type="evidence" value="ECO:0007669"/>
    <property type="project" value="TreeGrafter"/>
</dbReference>
<feature type="region of interest" description="Disordered" evidence="13">
    <location>
        <begin position="1"/>
        <end position="68"/>
    </location>
</feature>
<reference evidence="14" key="1">
    <citation type="journal article" date="2023" name="Mol. Biol. Evol.">
        <title>Third-Generation Sequencing Reveals the Adaptive Role of the Epigenome in Three Deep-Sea Polychaetes.</title>
        <authorList>
            <person name="Perez M."/>
            <person name="Aroh O."/>
            <person name="Sun Y."/>
            <person name="Lan Y."/>
            <person name="Juniper S.K."/>
            <person name="Young C.R."/>
            <person name="Angers B."/>
            <person name="Qian P.Y."/>
        </authorList>
    </citation>
    <scope>NUCLEOTIDE SEQUENCE</scope>
    <source>
        <strain evidence="14">R07B-5</strain>
    </source>
</reference>
<evidence type="ECO:0000256" key="4">
    <source>
        <dbReference type="ARBA" id="ARBA00022737"/>
    </source>
</evidence>
<evidence type="ECO:0000256" key="13">
    <source>
        <dbReference type="SAM" id="MobiDB-lite"/>
    </source>
</evidence>
<evidence type="ECO:0000256" key="8">
    <source>
        <dbReference type="ARBA" id="ARBA00023273"/>
    </source>
</evidence>
<evidence type="ECO:0000256" key="10">
    <source>
        <dbReference type="ARBA" id="ARBA00040002"/>
    </source>
</evidence>
<evidence type="ECO:0000256" key="6">
    <source>
        <dbReference type="ARBA" id="ARBA00023069"/>
    </source>
</evidence>
<feature type="region of interest" description="Disordered" evidence="13">
    <location>
        <begin position="291"/>
        <end position="386"/>
    </location>
</feature>
<organism evidence="14 15">
    <name type="scientific">Ridgeia piscesae</name>
    <name type="common">Tubeworm</name>
    <dbReference type="NCBI Taxonomy" id="27915"/>
    <lineage>
        <taxon>Eukaryota</taxon>
        <taxon>Metazoa</taxon>
        <taxon>Spiralia</taxon>
        <taxon>Lophotrochozoa</taxon>
        <taxon>Annelida</taxon>
        <taxon>Polychaeta</taxon>
        <taxon>Sedentaria</taxon>
        <taxon>Canalipalpata</taxon>
        <taxon>Sabellida</taxon>
        <taxon>Siboglinidae</taxon>
        <taxon>Ridgeia</taxon>
    </lineage>
</organism>
<feature type="compositionally biased region" description="Polar residues" evidence="13">
    <location>
        <begin position="27"/>
        <end position="61"/>
    </location>
</feature>
<evidence type="ECO:0000313" key="15">
    <source>
        <dbReference type="Proteomes" id="UP001209878"/>
    </source>
</evidence>
<comment type="caution">
    <text evidence="14">The sequence shown here is derived from an EMBL/GenBank/DDBJ whole genome shotgun (WGS) entry which is preliminary data.</text>
</comment>
<evidence type="ECO:0000256" key="11">
    <source>
        <dbReference type="ARBA" id="ARBA00041557"/>
    </source>
</evidence>
<dbReference type="AlphaFoldDB" id="A0AAD9KK55"/>
<evidence type="ECO:0000256" key="12">
    <source>
        <dbReference type="PROSITE-ProRule" id="PRU00221"/>
    </source>
</evidence>
<keyword evidence="5" id="KW-0282">Flagellum</keyword>
<dbReference type="SUPFAM" id="SSF50978">
    <property type="entry name" value="WD40 repeat-like"/>
    <property type="match status" value="1"/>
</dbReference>
<feature type="region of interest" description="Disordered" evidence="13">
    <location>
        <begin position="444"/>
        <end position="464"/>
    </location>
</feature>
<dbReference type="Pfam" id="PF00400">
    <property type="entry name" value="WD40"/>
    <property type="match status" value="1"/>
</dbReference>
<evidence type="ECO:0000313" key="14">
    <source>
        <dbReference type="EMBL" id="KAK2172701.1"/>
    </source>
</evidence>
<evidence type="ECO:0000256" key="7">
    <source>
        <dbReference type="ARBA" id="ARBA00023212"/>
    </source>
</evidence>
<evidence type="ECO:0000256" key="2">
    <source>
        <dbReference type="ARBA" id="ARBA00022490"/>
    </source>
</evidence>
<dbReference type="PANTHER" id="PTHR12442:SF12">
    <property type="entry name" value="DYNEIN AXONEMAL INTERMEDIATE CHAIN 4"/>
    <property type="match status" value="1"/>
</dbReference>
<dbReference type="EMBL" id="JAODUO010000938">
    <property type="protein sequence ID" value="KAK2172701.1"/>
    <property type="molecule type" value="Genomic_DNA"/>
</dbReference>
<name>A0AAD9KK55_RIDPI</name>
<protein>
    <recommendedName>
        <fullName evidence="10">Dynein axonemal intermediate chain 4</fullName>
    </recommendedName>
    <alternativeName>
        <fullName evidence="11">WD repeat-containing protein 78</fullName>
    </alternativeName>
</protein>
<feature type="repeat" description="WD" evidence="12">
    <location>
        <begin position="696"/>
        <end position="738"/>
    </location>
</feature>
<dbReference type="Gene3D" id="2.130.10.10">
    <property type="entry name" value="YVTN repeat-like/Quinoprotein amine dehydrogenase"/>
    <property type="match status" value="2"/>
</dbReference>
<keyword evidence="6" id="KW-0969">Cilium</keyword>
<proteinExistence type="predicted"/>
<evidence type="ECO:0000256" key="1">
    <source>
        <dbReference type="ARBA" id="ARBA00004611"/>
    </source>
</evidence>
<dbReference type="InterPro" id="IPR001680">
    <property type="entry name" value="WD40_rpt"/>
</dbReference>
<evidence type="ECO:0000256" key="3">
    <source>
        <dbReference type="ARBA" id="ARBA00022574"/>
    </source>
</evidence>
<evidence type="ECO:0000256" key="5">
    <source>
        <dbReference type="ARBA" id="ARBA00022846"/>
    </source>
</evidence>
<feature type="compositionally biased region" description="Low complexity" evidence="13">
    <location>
        <begin position="346"/>
        <end position="366"/>
    </location>
</feature>
<dbReference type="GO" id="GO:0005858">
    <property type="term" value="C:axonemal dynein complex"/>
    <property type="evidence" value="ECO:0007669"/>
    <property type="project" value="TreeGrafter"/>
</dbReference>